<dbReference type="OrthoDB" id="9790659at2"/>
<proteinExistence type="predicted"/>
<keyword evidence="3" id="KW-1185">Reference proteome</keyword>
<organism evidence="2 3">
    <name type="scientific">Leptospira ilyithenensis</name>
    <dbReference type="NCBI Taxonomy" id="2484901"/>
    <lineage>
        <taxon>Bacteria</taxon>
        <taxon>Pseudomonadati</taxon>
        <taxon>Spirochaetota</taxon>
        <taxon>Spirochaetia</taxon>
        <taxon>Leptospirales</taxon>
        <taxon>Leptospiraceae</taxon>
        <taxon>Leptospira</taxon>
    </lineage>
</organism>
<name>A0A4R9LT30_9LEPT</name>
<feature type="transmembrane region" description="Helical" evidence="1">
    <location>
        <begin position="161"/>
        <end position="182"/>
    </location>
</feature>
<dbReference type="Proteomes" id="UP000298264">
    <property type="component" value="Unassembled WGS sequence"/>
</dbReference>
<protein>
    <submittedName>
        <fullName evidence="2">DUF389 domain-containing protein</fullName>
    </submittedName>
</protein>
<evidence type="ECO:0000313" key="3">
    <source>
        <dbReference type="Proteomes" id="UP000298264"/>
    </source>
</evidence>
<feature type="transmembrane region" description="Helical" evidence="1">
    <location>
        <begin position="98"/>
        <end position="116"/>
    </location>
</feature>
<dbReference type="PANTHER" id="PTHR20992:SF9">
    <property type="entry name" value="AT15442P-RELATED"/>
    <property type="match status" value="1"/>
</dbReference>
<feature type="transmembrane region" description="Helical" evidence="1">
    <location>
        <begin position="136"/>
        <end position="154"/>
    </location>
</feature>
<dbReference type="PANTHER" id="PTHR20992">
    <property type="entry name" value="AT15442P-RELATED"/>
    <property type="match status" value="1"/>
</dbReference>
<feature type="transmembrane region" description="Helical" evidence="1">
    <location>
        <begin position="66"/>
        <end position="86"/>
    </location>
</feature>
<dbReference type="EMBL" id="RQHV01000043">
    <property type="protein sequence ID" value="TGN10584.1"/>
    <property type="molecule type" value="Genomic_DNA"/>
</dbReference>
<dbReference type="InterPro" id="IPR005240">
    <property type="entry name" value="DUF389"/>
</dbReference>
<dbReference type="Pfam" id="PF04087">
    <property type="entry name" value="DUF389"/>
    <property type="match status" value="1"/>
</dbReference>
<feature type="transmembrane region" description="Helical" evidence="1">
    <location>
        <begin position="235"/>
        <end position="252"/>
    </location>
</feature>
<reference evidence="2" key="1">
    <citation type="journal article" date="2019" name="PLoS Negl. Trop. Dis.">
        <title>Revisiting the worldwide diversity of Leptospira species in the environment.</title>
        <authorList>
            <person name="Vincent A.T."/>
            <person name="Schiettekatte O."/>
            <person name="Bourhy P."/>
            <person name="Veyrier F.J."/>
            <person name="Picardeau M."/>
        </authorList>
    </citation>
    <scope>NUCLEOTIDE SEQUENCE [LARGE SCALE GENOMIC DNA]</scope>
    <source>
        <strain evidence="2">201400974</strain>
    </source>
</reference>
<dbReference type="RefSeq" id="WP_135764220.1">
    <property type="nucleotide sequence ID" value="NZ_RQHV01000043.1"/>
</dbReference>
<feature type="transmembrane region" description="Helical" evidence="1">
    <location>
        <begin position="194"/>
        <end position="215"/>
    </location>
</feature>
<keyword evidence="1" id="KW-0812">Transmembrane</keyword>
<keyword evidence="1" id="KW-0472">Membrane</keyword>
<accession>A0A4R9LT30</accession>
<dbReference type="AlphaFoldDB" id="A0A4R9LT30"/>
<sequence>MKKEQTPYSKIINLLELFQLNEDTDEVGTIESVRKGVEFRGTNLWTLIFAIFIASIGLNVNSTAVIIGAMLISPLMGPIVGAGFAVGTNDFDFLKRCLRNLGIATLVSIVTSTIYFSITPINEAQSELLARTTPTIFDVLIALFGGATGIIANTRKEKGNAIAGVAIATALMPPLCTAGYGLAQGNWSFFLGAFYLYFINSIFIAIATFVFVRYLNFRKVDWGLYKEQEAKVRTYLMIFALITIIPSIYTAWEIVQSSLFKSRANLFITQHFDSQKTKIIEKNIISEGKKKIELTLIGAKISEENLQNIKNKLPQYKLENVELSVLQDLSSPNPESLKYEILSEIYKNTNVTEEKKLDQLRKELEILYPELKSFSLTESKEFLSTENKYENFHLFLTHWSRKPPERDKERLRQFVEIRMGLEKIKMMLE</sequence>
<comment type="caution">
    <text evidence="2">The sequence shown here is derived from an EMBL/GenBank/DDBJ whole genome shotgun (WGS) entry which is preliminary data.</text>
</comment>
<keyword evidence="1" id="KW-1133">Transmembrane helix</keyword>
<feature type="transmembrane region" description="Helical" evidence="1">
    <location>
        <begin position="42"/>
        <end position="60"/>
    </location>
</feature>
<evidence type="ECO:0000256" key="1">
    <source>
        <dbReference type="SAM" id="Phobius"/>
    </source>
</evidence>
<gene>
    <name evidence="2" type="ORF">EHS11_09875</name>
</gene>
<evidence type="ECO:0000313" key="2">
    <source>
        <dbReference type="EMBL" id="TGN10584.1"/>
    </source>
</evidence>